<organism evidence="8 9">
    <name type="scientific">Raphidocelis subcapitata</name>
    <dbReference type="NCBI Taxonomy" id="307507"/>
    <lineage>
        <taxon>Eukaryota</taxon>
        <taxon>Viridiplantae</taxon>
        <taxon>Chlorophyta</taxon>
        <taxon>core chlorophytes</taxon>
        <taxon>Chlorophyceae</taxon>
        <taxon>CS clade</taxon>
        <taxon>Sphaeropleales</taxon>
        <taxon>Selenastraceae</taxon>
        <taxon>Raphidocelis</taxon>
    </lineage>
</organism>
<feature type="region of interest" description="Disordered" evidence="6">
    <location>
        <begin position="1"/>
        <end position="32"/>
    </location>
</feature>
<feature type="region of interest" description="Disordered" evidence="6">
    <location>
        <begin position="232"/>
        <end position="253"/>
    </location>
</feature>
<evidence type="ECO:0000313" key="9">
    <source>
        <dbReference type="Proteomes" id="UP000247498"/>
    </source>
</evidence>
<dbReference type="InParanoid" id="A0A2V0PP87"/>
<evidence type="ECO:0000256" key="2">
    <source>
        <dbReference type="ARBA" id="ARBA00018426"/>
    </source>
</evidence>
<comment type="caution">
    <text evidence="8">The sequence shown here is derived from an EMBL/GenBank/DDBJ whole genome shotgun (WGS) entry which is preliminary data.</text>
</comment>
<dbReference type="STRING" id="307507.A0A2V0PP87"/>
<gene>
    <name evidence="8" type="ORF">Rsub_11799</name>
</gene>
<dbReference type="EMBL" id="BDRX01000142">
    <property type="protein sequence ID" value="GBF98995.1"/>
    <property type="molecule type" value="Genomic_DNA"/>
</dbReference>
<reference evidence="8 9" key="1">
    <citation type="journal article" date="2018" name="Sci. Rep.">
        <title>Raphidocelis subcapitata (=Pseudokirchneriella subcapitata) provides an insight into genome evolution and environmental adaptations in the Sphaeropleales.</title>
        <authorList>
            <person name="Suzuki S."/>
            <person name="Yamaguchi H."/>
            <person name="Nakajima N."/>
            <person name="Kawachi M."/>
        </authorList>
    </citation>
    <scope>NUCLEOTIDE SEQUENCE [LARGE SCALE GENOMIC DNA]</scope>
    <source>
        <strain evidence="8 9">NIES-35</strain>
    </source>
</reference>
<accession>A0A2V0PP87</accession>
<name>A0A2V0PP87_9CHLO</name>
<dbReference type="OrthoDB" id="686384at2759"/>
<sequence>MESSPAGPQPLPHRGRDERAPGGAGAGAGAAPPERLALSFTGGKDCVLAAHILSGYTHPHLPRLPDLSAHPPGAHVKPLPPAGAAPGGPAAAPPGAPPAPPPVSLLAVFAPAPAPGERLGGSFRAHPIAVIEAQAEALGLPLVVCEIGPPYPERYVRQISRLREEYGVTGLVTGDISDVAGGFMAAAAAAAGVRLVTPLWGVPRPHLLQALLDLGISARVSCVSLPAFAAAAPGPDGKQGRVGAGAGAGADDGDSTGDGACPCACHCAPARPPPPGPPRFDAVGRLLGRPLAELFSGGALGAAQAAVGIDGAGEDGSYHTVVERCPLMAARGARVELRGAPRVDGGSGYAYMVWDAVGVERDEGGGGGGGGAAAAGTAAGAAGAAGAAEPAEASAAAAGARGGVRPRPVVAGA</sequence>
<feature type="compositionally biased region" description="Gly residues" evidence="6">
    <location>
        <begin position="240"/>
        <end position="250"/>
    </location>
</feature>
<dbReference type="Pfam" id="PF01902">
    <property type="entry name" value="Diphthami_syn_2"/>
    <property type="match status" value="1"/>
</dbReference>
<evidence type="ECO:0000256" key="6">
    <source>
        <dbReference type="SAM" id="MobiDB-lite"/>
    </source>
</evidence>
<evidence type="ECO:0000259" key="7">
    <source>
        <dbReference type="Pfam" id="PF01902"/>
    </source>
</evidence>
<dbReference type="SUPFAM" id="SSF52402">
    <property type="entry name" value="Adenine nucleotide alpha hydrolases-like"/>
    <property type="match status" value="1"/>
</dbReference>
<keyword evidence="9" id="KW-1185">Reference proteome</keyword>
<feature type="domain" description="Diphthamide synthase" evidence="7">
    <location>
        <begin position="122"/>
        <end position="224"/>
    </location>
</feature>
<dbReference type="GO" id="GO:0017178">
    <property type="term" value="F:diphthine-ammonia ligase activity"/>
    <property type="evidence" value="ECO:0007669"/>
    <property type="project" value="UniProtKB-EC"/>
</dbReference>
<dbReference type="InterPro" id="IPR002761">
    <property type="entry name" value="Diphthami_syn_dom"/>
</dbReference>
<comment type="catalytic activity">
    <reaction evidence="5">
        <text>diphthine-[translation elongation factor 2] + NH4(+) + ATP = diphthamide-[translation elongation factor 2] + AMP + diphosphate + H(+)</text>
        <dbReference type="Rhea" id="RHEA:19753"/>
        <dbReference type="Rhea" id="RHEA-COMP:10172"/>
        <dbReference type="Rhea" id="RHEA-COMP:10174"/>
        <dbReference type="ChEBI" id="CHEBI:15378"/>
        <dbReference type="ChEBI" id="CHEBI:16692"/>
        <dbReference type="ChEBI" id="CHEBI:28938"/>
        <dbReference type="ChEBI" id="CHEBI:30616"/>
        <dbReference type="ChEBI" id="CHEBI:33019"/>
        <dbReference type="ChEBI" id="CHEBI:82696"/>
        <dbReference type="ChEBI" id="CHEBI:456215"/>
        <dbReference type="EC" id="6.3.1.14"/>
    </reaction>
</comment>
<evidence type="ECO:0000313" key="8">
    <source>
        <dbReference type="EMBL" id="GBF98995.1"/>
    </source>
</evidence>
<dbReference type="AlphaFoldDB" id="A0A2V0PP87"/>
<evidence type="ECO:0000256" key="4">
    <source>
        <dbReference type="ARBA" id="ARBA00031552"/>
    </source>
</evidence>
<dbReference type="Proteomes" id="UP000247498">
    <property type="component" value="Unassembled WGS sequence"/>
</dbReference>
<evidence type="ECO:0000256" key="3">
    <source>
        <dbReference type="ARBA" id="ARBA00029814"/>
    </source>
</evidence>
<evidence type="ECO:0000256" key="1">
    <source>
        <dbReference type="ARBA" id="ARBA00012089"/>
    </source>
</evidence>
<evidence type="ECO:0000256" key="5">
    <source>
        <dbReference type="ARBA" id="ARBA00048108"/>
    </source>
</evidence>
<dbReference type="Gene3D" id="3.40.50.620">
    <property type="entry name" value="HUPs"/>
    <property type="match status" value="1"/>
</dbReference>
<proteinExistence type="predicted"/>
<dbReference type="InterPro" id="IPR014729">
    <property type="entry name" value="Rossmann-like_a/b/a_fold"/>
</dbReference>
<protein>
    <recommendedName>
        <fullName evidence="2">Diphthine--ammonia ligase</fullName>
        <ecNumber evidence="1">6.3.1.14</ecNumber>
    </recommendedName>
    <alternativeName>
        <fullName evidence="3">Diphthamide synthase</fullName>
    </alternativeName>
    <alternativeName>
        <fullName evidence="4">Diphthamide synthetase</fullName>
    </alternativeName>
</protein>
<feature type="region of interest" description="Disordered" evidence="6">
    <location>
        <begin position="64"/>
        <end position="98"/>
    </location>
</feature>
<dbReference type="EC" id="6.3.1.14" evidence="1"/>